<dbReference type="RefSeq" id="WP_095041836.1">
    <property type="nucleotide sequence ID" value="NZ_LN890655.1"/>
</dbReference>
<dbReference type="InterPro" id="IPR053959">
    <property type="entry name" value="YvlB/LiaX_N"/>
</dbReference>
<dbReference type="AlphaFoldDB" id="A0A160SXV2"/>
<dbReference type="OrthoDB" id="118871at2"/>
<gene>
    <name evidence="2" type="ORF">CFX0092_A0310</name>
</gene>
<organism evidence="2 3">
    <name type="scientific">Candidatus Promineifilum breve</name>
    <dbReference type="NCBI Taxonomy" id="1806508"/>
    <lineage>
        <taxon>Bacteria</taxon>
        <taxon>Bacillati</taxon>
        <taxon>Chloroflexota</taxon>
        <taxon>Ardenticatenia</taxon>
        <taxon>Candidatus Promineifilales</taxon>
        <taxon>Candidatus Promineifilaceae</taxon>
        <taxon>Candidatus Promineifilum</taxon>
    </lineage>
</organism>
<sequence length="173" mass="19014">MNPSVRNEILQLLADGKITAAEAIELLDKQPAQPVAAPSTGEPVASLKAKEAMPPAEKEFSVAEWKKSTGQAESFDGITITEDDVVAPGKNGQPPRWLKIRVRELDSGRNRATVTLPLGLVNFGLGVARRFGADFDEMDNVEEVWRLIKDGERGVIVDVEDEEDNHHVQIYLD</sequence>
<evidence type="ECO:0000259" key="1">
    <source>
        <dbReference type="Pfam" id="PF22746"/>
    </source>
</evidence>
<accession>A0A160SXV2</accession>
<keyword evidence="3" id="KW-1185">Reference proteome</keyword>
<evidence type="ECO:0000313" key="3">
    <source>
        <dbReference type="Proteomes" id="UP000215027"/>
    </source>
</evidence>
<dbReference type="Pfam" id="PF22746">
    <property type="entry name" value="SHOCT-like_DUF2089-C"/>
    <property type="match status" value="1"/>
</dbReference>
<protein>
    <recommendedName>
        <fullName evidence="1">YvlB/LiaX N-terminal domain-containing protein</fullName>
    </recommendedName>
</protein>
<feature type="domain" description="YvlB/LiaX N-terminal" evidence="1">
    <location>
        <begin position="6"/>
        <end position="29"/>
    </location>
</feature>
<proteinExistence type="predicted"/>
<name>A0A160SXV2_9CHLR</name>
<evidence type="ECO:0000313" key="2">
    <source>
        <dbReference type="EMBL" id="CUS02191.2"/>
    </source>
</evidence>
<dbReference type="Proteomes" id="UP000215027">
    <property type="component" value="Chromosome I"/>
</dbReference>
<dbReference type="KEGG" id="pbf:CFX0092_A0310"/>
<dbReference type="EMBL" id="LN890655">
    <property type="protein sequence ID" value="CUS02191.2"/>
    <property type="molecule type" value="Genomic_DNA"/>
</dbReference>
<reference evidence="2" key="1">
    <citation type="submission" date="2016-01" db="EMBL/GenBank/DDBJ databases">
        <authorList>
            <person name="Mcilroy J.S."/>
            <person name="Karst M S."/>
            <person name="Albertsen M."/>
        </authorList>
    </citation>
    <scope>NUCLEOTIDE SEQUENCE</scope>
    <source>
        <strain evidence="2">Cfx-K</strain>
    </source>
</reference>